<gene>
    <name evidence="1" type="ORF">JIV24_00915</name>
</gene>
<evidence type="ECO:0008006" key="3">
    <source>
        <dbReference type="Google" id="ProtNLM"/>
    </source>
</evidence>
<proteinExistence type="predicted"/>
<dbReference type="EMBL" id="JAENRR010000001">
    <property type="protein sequence ID" value="MBK3515881.1"/>
    <property type="molecule type" value="Genomic_DNA"/>
</dbReference>
<organism evidence="1 2">
    <name type="scientific">Carboxylicivirga marina</name>
    <dbReference type="NCBI Taxonomy" id="2800988"/>
    <lineage>
        <taxon>Bacteria</taxon>
        <taxon>Pseudomonadati</taxon>
        <taxon>Bacteroidota</taxon>
        <taxon>Bacteroidia</taxon>
        <taxon>Marinilabiliales</taxon>
        <taxon>Marinilabiliaceae</taxon>
        <taxon>Carboxylicivirga</taxon>
    </lineage>
</organism>
<name>A0ABS1HE47_9BACT</name>
<comment type="caution">
    <text evidence="1">The sequence shown here is derived from an EMBL/GenBank/DDBJ whole genome shotgun (WGS) entry which is preliminary data.</text>
</comment>
<keyword evidence="2" id="KW-1185">Reference proteome</keyword>
<sequence length="628" mass="73205">MKLGNKFWNVLSYEGLVSLESLYGFKYQNYQFENVKTSQSFITGALGYKSKNYILHPNLIKLNIDLYYDLKTGESDYIQFPDQSEVRDLKKVYINASIFDTRPVSLLMYTNRSRVVHNREDLTDIYLNNKINGAILRVRNSFAPFSFTAEKSVNIQEEIQSKRTYNYENILYQIKSSTNISDRNNSYIDVSYKSKTQTSNIFGKIYNNIFDANFRNQLAFDADRKYTLNTFIRDFSHEQNGIQSSNFLIQENAFLKLPYSFTLNTNYNFRNSTTAGNKISSNQIIGRLSHQLFLSLGSQVFMDYLKSTQPAMCQNVFAVGGKIDYQKNIPFGKLFLGGGLSQRNVSTDSKGLSRNVYDEQHEISDGTITMLNEPFVDVNSIIVTDITNTVFYEPNLDYIIHERGDYIEIQRVPGGLMANNSLIYVDYSSIQLGSNSYTLNTGLFSAQLFLFNSFLNLYYKSSINEYNDIYNVNPATLNYLTQNIYGVRVKTGIINAGVEYEEHLSRLFPYYMTRYFFNLNSRYKKIIFSGNCSYQLADYFDANEYRNFYSFSSSVSYRINQYSGLNFNAFYNKQDGSNIYIEMLRLKCEYDLNIRRLKGKLSIEYYDQIYYETKLNLFRLSLKLIRRF</sequence>
<evidence type="ECO:0000313" key="2">
    <source>
        <dbReference type="Proteomes" id="UP000605676"/>
    </source>
</evidence>
<accession>A0ABS1HE47</accession>
<evidence type="ECO:0000313" key="1">
    <source>
        <dbReference type="EMBL" id="MBK3515881.1"/>
    </source>
</evidence>
<dbReference type="Proteomes" id="UP000605676">
    <property type="component" value="Unassembled WGS sequence"/>
</dbReference>
<protein>
    <recommendedName>
        <fullName evidence="3">Outer membrane protein beta-barrel domain-containing protein</fullName>
    </recommendedName>
</protein>
<dbReference type="RefSeq" id="WP_200463105.1">
    <property type="nucleotide sequence ID" value="NZ_JAENRR010000001.1"/>
</dbReference>
<reference evidence="1 2" key="1">
    <citation type="submission" date="2021-01" db="EMBL/GenBank/DDBJ databases">
        <title>Carboxyliciviraga sp.nov., isolated from coastal sediments.</title>
        <authorList>
            <person name="Lu D."/>
            <person name="Zhang T."/>
        </authorList>
    </citation>
    <scope>NUCLEOTIDE SEQUENCE [LARGE SCALE GENOMIC DNA]</scope>
    <source>
        <strain evidence="1 2">N1Y132</strain>
    </source>
</reference>